<dbReference type="Pfam" id="PF07690">
    <property type="entry name" value="MFS_1"/>
    <property type="match status" value="1"/>
</dbReference>
<keyword evidence="3 6" id="KW-0812">Transmembrane</keyword>
<dbReference type="InterPro" id="IPR020846">
    <property type="entry name" value="MFS_dom"/>
</dbReference>
<feature type="transmembrane region" description="Helical" evidence="6">
    <location>
        <begin position="339"/>
        <end position="359"/>
    </location>
</feature>
<feature type="transmembrane region" description="Helical" evidence="6">
    <location>
        <begin position="403"/>
        <end position="422"/>
    </location>
</feature>
<keyword evidence="2" id="KW-0813">Transport</keyword>
<dbReference type="PANTHER" id="PTHR23511">
    <property type="entry name" value="SYNAPTIC VESICLE GLYCOPROTEIN 2"/>
    <property type="match status" value="1"/>
</dbReference>
<dbReference type="CDD" id="cd17316">
    <property type="entry name" value="MFS_SV2_like"/>
    <property type="match status" value="1"/>
</dbReference>
<dbReference type="GO" id="GO:0016020">
    <property type="term" value="C:membrane"/>
    <property type="evidence" value="ECO:0007669"/>
    <property type="project" value="UniProtKB-SubCell"/>
</dbReference>
<evidence type="ECO:0000256" key="1">
    <source>
        <dbReference type="ARBA" id="ARBA00004141"/>
    </source>
</evidence>
<dbReference type="GO" id="GO:0022857">
    <property type="term" value="F:transmembrane transporter activity"/>
    <property type="evidence" value="ECO:0007669"/>
    <property type="project" value="InterPro"/>
</dbReference>
<gene>
    <name evidence="8" type="ORF">SNE40_003103</name>
</gene>
<evidence type="ECO:0000256" key="3">
    <source>
        <dbReference type="ARBA" id="ARBA00022692"/>
    </source>
</evidence>
<feature type="transmembrane region" description="Helical" evidence="6">
    <location>
        <begin position="428"/>
        <end position="448"/>
    </location>
</feature>
<evidence type="ECO:0000313" key="8">
    <source>
        <dbReference type="EMBL" id="KAK6191407.1"/>
    </source>
</evidence>
<feature type="transmembrane region" description="Helical" evidence="6">
    <location>
        <begin position="172"/>
        <end position="198"/>
    </location>
</feature>
<sequence length="546" mass="60921">MENKNRDITEPDEMIPNSANLCDTVRVRVERSYISKDEIGNVNDTLLFDVSPEMCPNDNVNNANWTNISREEISSDLLEADRKCSSKDLNEVLTELKLGKFHVIMLLLTGGGYFAACSEILVFVFLSKPAKKEWNLQEYEYPWLPFFSGIAGILGGYVFGTLSDRYGRQIPFIVSIGICCVFGLGSAFAPSFALLIAIRSMVSLGVGGLEAVDFVLLLEFLPPLHRGSMMVAVTFFGALGAILTGGLAWLIIPTWGWRWFVGASAIPSIIIFILRLFIRYESPRYLFSSGKKQEGMKVLKIIAIKNKTNLTNVEIKCETSQNKGHICDLMSTGLRGRTITMTLVWCLQSMGYWGTTIYLPEYLDSLGVDSYFNMFTILIGELPGLVLAMILIEKHMLGRIKCLRFFSLGTSIALLLFAFLPLDFLKAVVVVVCYFFMVPIYSILNAFTPEIYPTRIRSTAMGWANIVIEIPGLITPFVGAVLLSSKIKWLYPVVWSVNFFLQFLCSFGFRVDTAGENLIGQSGASQPENHSKKIETNIGELHPANM</sequence>
<dbReference type="Proteomes" id="UP001347796">
    <property type="component" value="Unassembled WGS sequence"/>
</dbReference>
<evidence type="ECO:0000256" key="6">
    <source>
        <dbReference type="SAM" id="Phobius"/>
    </source>
</evidence>
<organism evidence="8 9">
    <name type="scientific">Patella caerulea</name>
    <name type="common">Rayed Mediterranean limpet</name>
    <dbReference type="NCBI Taxonomy" id="87958"/>
    <lineage>
        <taxon>Eukaryota</taxon>
        <taxon>Metazoa</taxon>
        <taxon>Spiralia</taxon>
        <taxon>Lophotrochozoa</taxon>
        <taxon>Mollusca</taxon>
        <taxon>Gastropoda</taxon>
        <taxon>Patellogastropoda</taxon>
        <taxon>Patelloidea</taxon>
        <taxon>Patellidae</taxon>
        <taxon>Patella</taxon>
    </lineage>
</organism>
<keyword evidence="9" id="KW-1185">Reference proteome</keyword>
<feature type="transmembrane region" description="Helical" evidence="6">
    <location>
        <begin position="460"/>
        <end position="483"/>
    </location>
</feature>
<accession>A0AAN8K7C5</accession>
<evidence type="ECO:0000256" key="2">
    <source>
        <dbReference type="ARBA" id="ARBA00022448"/>
    </source>
</evidence>
<evidence type="ECO:0000313" key="9">
    <source>
        <dbReference type="Proteomes" id="UP001347796"/>
    </source>
</evidence>
<evidence type="ECO:0000259" key="7">
    <source>
        <dbReference type="PROSITE" id="PS50850"/>
    </source>
</evidence>
<feature type="transmembrane region" description="Helical" evidence="6">
    <location>
        <begin position="257"/>
        <end position="278"/>
    </location>
</feature>
<dbReference type="AlphaFoldDB" id="A0AAN8K7C5"/>
<dbReference type="PANTHER" id="PTHR23511:SF34">
    <property type="entry name" value="SYNAPTIC VESICLE GLYCOPROTEIN 2"/>
    <property type="match status" value="1"/>
</dbReference>
<dbReference type="InterPro" id="IPR011701">
    <property type="entry name" value="MFS"/>
</dbReference>
<feature type="transmembrane region" description="Helical" evidence="6">
    <location>
        <begin position="141"/>
        <end position="160"/>
    </location>
</feature>
<evidence type="ECO:0000256" key="5">
    <source>
        <dbReference type="ARBA" id="ARBA00023136"/>
    </source>
</evidence>
<dbReference type="PROSITE" id="PS50850">
    <property type="entry name" value="MFS"/>
    <property type="match status" value="1"/>
</dbReference>
<feature type="domain" description="Major facilitator superfamily (MFS) profile" evidence="7">
    <location>
        <begin position="104"/>
        <end position="514"/>
    </location>
</feature>
<keyword evidence="4 6" id="KW-1133">Transmembrane helix</keyword>
<dbReference type="SUPFAM" id="SSF103473">
    <property type="entry name" value="MFS general substrate transporter"/>
    <property type="match status" value="1"/>
</dbReference>
<evidence type="ECO:0000256" key="4">
    <source>
        <dbReference type="ARBA" id="ARBA00022989"/>
    </source>
</evidence>
<comment type="subcellular location">
    <subcellularLocation>
        <location evidence="1">Membrane</location>
        <topology evidence="1">Multi-pass membrane protein</topology>
    </subcellularLocation>
</comment>
<comment type="caution">
    <text evidence="8">The sequence shown here is derived from an EMBL/GenBank/DDBJ whole genome shotgun (WGS) entry which is preliminary data.</text>
</comment>
<feature type="transmembrane region" description="Helical" evidence="6">
    <location>
        <begin position="229"/>
        <end position="251"/>
    </location>
</feature>
<dbReference type="EMBL" id="JAZGQO010000002">
    <property type="protein sequence ID" value="KAK6191407.1"/>
    <property type="molecule type" value="Genomic_DNA"/>
</dbReference>
<feature type="transmembrane region" description="Helical" evidence="6">
    <location>
        <begin position="204"/>
        <end position="222"/>
    </location>
</feature>
<feature type="transmembrane region" description="Helical" evidence="6">
    <location>
        <begin position="489"/>
        <end position="509"/>
    </location>
</feature>
<proteinExistence type="predicted"/>
<reference evidence="8 9" key="1">
    <citation type="submission" date="2024-01" db="EMBL/GenBank/DDBJ databases">
        <title>The genome of the rayed Mediterranean limpet Patella caerulea (Linnaeus, 1758).</title>
        <authorList>
            <person name="Anh-Thu Weber A."/>
            <person name="Halstead-Nussloch G."/>
        </authorList>
    </citation>
    <scope>NUCLEOTIDE SEQUENCE [LARGE SCALE GENOMIC DNA]</scope>
    <source>
        <strain evidence="8">AATW-2023a</strain>
        <tissue evidence="8">Whole specimen</tissue>
    </source>
</reference>
<feature type="transmembrane region" description="Helical" evidence="6">
    <location>
        <begin position="103"/>
        <end position="126"/>
    </location>
</feature>
<keyword evidence="5 6" id="KW-0472">Membrane</keyword>
<feature type="transmembrane region" description="Helical" evidence="6">
    <location>
        <begin position="371"/>
        <end position="391"/>
    </location>
</feature>
<protein>
    <recommendedName>
        <fullName evidence="7">Major facilitator superfamily (MFS) profile domain-containing protein</fullName>
    </recommendedName>
</protein>
<dbReference type="InterPro" id="IPR036259">
    <property type="entry name" value="MFS_trans_sf"/>
</dbReference>
<name>A0AAN8K7C5_PATCE</name>
<dbReference type="Gene3D" id="1.20.1250.20">
    <property type="entry name" value="MFS general substrate transporter like domains"/>
    <property type="match status" value="1"/>
</dbReference>